<feature type="transmembrane region" description="Helical" evidence="6">
    <location>
        <begin position="101"/>
        <end position="120"/>
    </location>
</feature>
<feature type="region of interest" description="Disordered" evidence="5">
    <location>
        <begin position="211"/>
        <end position="240"/>
    </location>
</feature>
<evidence type="ECO:0000256" key="6">
    <source>
        <dbReference type="SAM" id="Phobius"/>
    </source>
</evidence>
<reference evidence="7 8" key="1">
    <citation type="submission" date="2011-02" db="EMBL/GenBank/DDBJ databases">
        <title>The Genome Sequence of Sphaeroforma arctica JP610.</title>
        <authorList>
            <consortium name="The Broad Institute Genome Sequencing Platform"/>
            <person name="Russ C."/>
            <person name="Cuomo C."/>
            <person name="Young S.K."/>
            <person name="Zeng Q."/>
            <person name="Gargeya S."/>
            <person name="Alvarado L."/>
            <person name="Berlin A."/>
            <person name="Chapman S.B."/>
            <person name="Chen Z."/>
            <person name="Freedman E."/>
            <person name="Gellesch M."/>
            <person name="Goldberg J."/>
            <person name="Griggs A."/>
            <person name="Gujja S."/>
            <person name="Heilman E."/>
            <person name="Heiman D."/>
            <person name="Howarth C."/>
            <person name="Mehta T."/>
            <person name="Neiman D."/>
            <person name="Pearson M."/>
            <person name="Roberts A."/>
            <person name="Saif S."/>
            <person name="Shea T."/>
            <person name="Shenoy N."/>
            <person name="Sisk P."/>
            <person name="Stolte C."/>
            <person name="Sykes S."/>
            <person name="White J."/>
            <person name="Yandava C."/>
            <person name="Burger G."/>
            <person name="Gray M.W."/>
            <person name="Holland P.W.H."/>
            <person name="King N."/>
            <person name="Lang F.B.F."/>
            <person name="Roger A.J."/>
            <person name="Ruiz-Trillo I."/>
            <person name="Haas B."/>
            <person name="Nusbaum C."/>
            <person name="Birren B."/>
        </authorList>
    </citation>
    <scope>NUCLEOTIDE SEQUENCE [LARGE SCALE GENOMIC DNA]</scope>
    <source>
        <strain evidence="7 8">JP610</strain>
    </source>
</reference>
<evidence type="ECO:0000313" key="8">
    <source>
        <dbReference type="Proteomes" id="UP000054560"/>
    </source>
</evidence>
<feature type="non-terminal residue" evidence="7">
    <location>
        <position position="1"/>
    </location>
</feature>
<evidence type="ECO:0000256" key="2">
    <source>
        <dbReference type="ARBA" id="ARBA00022692"/>
    </source>
</evidence>
<organism evidence="7 8">
    <name type="scientific">Sphaeroforma arctica JP610</name>
    <dbReference type="NCBI Taxonomy" id="667725"/>
    <lineage>
        <taxon>Eukaryota</taxon>
        <taxon>Ichthyosporea</taxon>
        <taxon>Ichthyophonida</taxon>
        <taxon>Sphaeroforma</taxon>
    </lineage>
</organism>
<comment type="subcellular location">
    <subcellularLocation>
        <location evidence="1">Membrane</location>
        <topology evidence="1">Multi-pass membrane protein</topology>
    </subcellularLocation>
</comment>
<dbReference type="InterPro" id="IPR037185">
    <property type="entry name" value="EmrE-like"/>
</dbReference>
<evidence type="ECO:0000256" key="1">
    <source>
        <dbReference type="ARBA" id="ARBA00004141"/>
    </source>
</evidence>
<feature type="compositionally biased region" description="Low complexity" evidence="5">
    <location>
        <begin position="224"/>
        <end position="234"/>
    </location>
</feature>
<sequence length="240" mass="25630">DAATFQVSYQLKILTTAILSVVMLGRHLTVLKWASLVVLMGGVALVSIPDDAWSDNAQVAEAEEGINVAVGLTAVVTACTFSGFAGVYFEKILKGTSASIWVRNIQLGGFGLVIGLFIVYMNDSKAVYADGFFAQYNYLVWMVILLHAAGGLIIAVVVKYADNILKGFATAAAIILSAIISVFLFDFEPSRNFKIGATLVIAAVGMYSKPDSEAPSDLLPLSARMSSRSDLSRTSTDRVD</sequence>
<dbReference type="RefSeq" id="XP_014159138.1">
    <property type="nucleotide sequence ID" value="XM_014303663.1"/>
</dbReference>
<evidence type="ECO:0008006" key="9">
    <source>
        <dbReference type="Google" id="ProtNLM"/>
    </source>
</evidence>
<dbReference type="Pfam" id="PF04142">
    <property type="entry name" value="Nuc_sug_transp"/>
    <property type="match status" value="1"/>
</dbReference>
<dbReference type="STRING" id="667725.A0A0L0G8M5"/>
<gene>
    <name evidence="7" type="ORF">SARC_02571</name>
</gene>
<dbReference type="PIRSF" id="PIRSF005799">
    <property type="entry name" value="UDP-gal_transpt"/>
    <property type="match status" value="1"/>
</dbReference>
<dbReference type="eggNOG" id="KOG2234">
    <property type="taxonomic scope" value="Eukaryota"/>
</dbReference>
<dbReference type="GO" id="GO:0000139">
    <property type="term" value="C:Golgi membrane"/>
    <property type="evidence" value="ECO:0007669"/>
    <property type="project" value="InterPro"/>
</dbReference>
<evidence type="ECO:0000313" key="7">
    <source>
        <dbReference type="EMBL" id="KNC85236.1"/>
    </source>
</evidence>
<evidence type="ECO:0000256" key="5">
    <source>
        <dbReference type="SAM" id="MobiDB-lite"/>
    </source>
</evidence>
<evidence type="ECO:0000256" key="4">
    <source>
        <dbReference type="ARBA" id="ARBA00023136"/>
    </source>
</evidence>
<keyword evidence="3 6" id="KW-1133">Transmembrane helix</keyword>
<accession>A0A0L0G8M5</accession>
<feature type="transmembrane region" description="Helical" evidence="6">
    <location>
        <begin position="30"/>
        <end position="48"/>
    </location>
</feature>
<dbReference type="NCBIfam" id="TIGR00803">
    <property type="entry name" value="nst"/>
    <property type="match status" value="1"/>
</dbReference>
<dbReference type="PANTHER" id="PTHR10231">
    <property type="entry name" value="NUCLEOTIDE-SUGAR TRANSMEMBRANE TRANSPORTER"/>
    <property type="match status" value="1"/>
</dbReference>
<dbReference type="OrthoDB" id="408493at2759"/>
<evidence type="ECO:0000256" key="3">
    <source>
        <dbReference type="ARBA" id="ARBA00022989"/>
    </source>
</evidence>
<dbReference type="AlphaFoldDB" id="A0A0L0G8M5"/>
<dbReference type="Proteomes" id="UP000054560">
    <property type="component" value="Unassembled WGS sequence"/>
</dbReference>
<protein>
    <recommendedName>
        <fullName evidence="9">UDP-galactose transporter</fullName>
    </recommendedName>
</protein>
<keyword evidence="2 6" id="KW-0812">Transmembrane</keyword>
<dbReference type="GeneID" id="25903075"/>
<name>A0A0L0G8M5_9EUKA</name>
<keyword evidence="8" id="KW-1185">Reference proteome</keyword>
<dbReference type="EMBL" id="KQ241713">
    <property type="protein sequence ID" value="KNC85236.1"/>
    <property type="molecule type" value="Genomic_DNA"/>
</dbReference>
<dbReference type="GO" id="GO:0015165">
    <property type="term" value="F:pyrimidine nucleotide-sugar transmembrane transporter activity"/>
    <property type="evidence" value="ECO:0007669"/>
    <property type="project" value="InterPro"/>
</dbReference>
<keyword evidence="4 6" id="KW-0472">Membrane</keyword>
<dbReference type="InterPro" id="IPR007271">
    <property type="entry name" value="Nuc_sug_transpt"/>
</dbReference>
<feature type="transmembrane region" description="Helical" evidence="6">
    <location>
        <begin position="168"/>
        <end position="185"/>
    </location>
</feature>
<feature type="transmembrane region" description="Helical" evidence="6">
    <location>
        <begin position="68"/>
        <end position="89"/>
    </location>
</feature>
<dbReference type="SUPFAM" id="SSF103481">
    <property type="entry name" value="Multidrug resistance efflux transporter EmrE"/>
    <property type="match status" value="1"/>
</dbReference>
<feature type="transmembrane region" description="Helical" evidence="6">
    <location>
        <begin position="140"/>
        <end position="161"/>
    </location>
</feature>
<proteinExistence type="predicted"/>